<dbReference type="SUPFAM" id="SSF53328">
    <property type="entry name" value="Formyltransferase"/>
    <property type="match status" value="1"/>
</dbReference>
<dbReference type="STRING" id="1227454.C446_13864"/>
<feature type="region of interest" description="Disordered" evidence="1">
    <location>
        <begin position="287"/>
        <end position="322"/>
    </location>
</feature>
<accession>M0LJT8</accession>
<sequence>MSAADRTKVGVLTESFLYEWEVRAIERLRSQEGIELEVVVRNATDTETDAESWNSKDRLGLADVRQFLEAVRQERAWTFVLAERTLGRVLGDEQPLWHRHSVENVDVFADIEQLACEPIRDGGWNELPEEVVDELAGRCDVIVRFGFGLLRGDVLTATEHGVLSFHPADIRRYRGMGPPAIFHDGRDRAGTTLQRIDESIDGGEIVAYDEVSLEGRYTLWDVFNRLVTVQIRLLSEGVTALQDPSFEPKTVSDDQLGEFYYRKQRRSVPFAARVLAKNVSGRVRRRLEGGRAADGSWAPESTAGTEPGAEQQRTAESIDSGD</sequence>
<dbReference type="Pfam" id="PF00551">
    <property type="entry name" value="Formyl_trans_N"/>
    <property type="match status" value="1"/>
</dbReference>
<dbReference type="AlphaFoldDB" id="M0LJT8"/>
<dbReference type="RefSeq" id="WP_006673673.1">
    <property type="nucleotide sequence ID" value="NZ_AOMA01000142.1"/>
</dbReference>
<dbReference type="GO" id="GO:0016740">
    <property type="term" value="F:transferase activity"/>
    <property type="evidence" value="ECO:0007669"/>
    <property type="project" value="UniProtKB-KW"/>
</dbReference>
<gene>
    <name evidence="3" type="ORF">C446_13864</name>
</gene>
<organism evidence="3 4">
    <name type="scientific">Halobiforma nitratireducens JCM 10879</name>
    <dbReference type="NCBI Taxonomy" id="1227454"/>
    <lineage>
        <taxon>Archaea</taxon>
        <taxon>Methanobacteriati</taxon>
        <taxon>Methanobacteriota</taxon>
        <taxon>Stenosarchaea group</taxon>
        <taxon>Halobacteria</taxon>
        <taxon>Halobacteriales</taxon>
        <taxon>Natrialbaceae</taxon>
        <taxon>Halobiforma</taxon>
    </lineage>
</organism>
<dbReference type="EMBL" id="AOMA01000142">
    <property type="protein sequence ID" value="EMA33323.1"/>
    <property type="molecule type" value="Genomic_DNA"/>
</dbReference>
<feature type="domain" description="Formyl transferase N-terminal" evidence="2">
    <location>
        <begin position="128"/>
        <end position="235"/>
    </location>
</feature>
<dbReference type="PATRIC" id="fig|1227454.3.peg.2834"/>
<dbReference type="InterPro" id="IPR002376">
    <property type="entry name" value="Formyl_transf_N"/>
</dbReference>
<comment type="caution">
    <text evidence="3">The sequence shown here is derived from an EMBL/GenBank/DDBJ whole genome shotgun (WGS) entry which is preliminary data.</text>
</comment>
<keyword evidence="3" id="KW-0808">Transferase</keyword>
<name>M0LJT8_9EURY</name>
<dbReference type="OrthoDB" id="168093at2157"/>
<evidence type="ECO:0000259" key="2">
    <source>
        <dbReference type="Pfam" id="PF00551"/>
    </source>
</evidence>
<feature type="compositionally biased region" description="Polar residues" evidence="1">
    <location>
        <begin position="311"/>
        <end position="322"/>
    </location>
</feature>
<dbReference type="Proteomes" id="UP000011607">
    <property type="component" value="Unassembled WGS sequence"/>
</dbReference>
<dbReference type="eggNOG" id="arCOG02825">
    <property type="taxonomic scope" value="Archaea"/>
</dbReference>
<evidence type="ECO:0000313" key="3">
    <source>
        <dbReference type="EMBL" id="EMA33323.1"/>
    </source>
</evidence>
<dbReference type="InterPro" id="IPR036477">
    <property type="entry name" value="Formyl_transf_N_sf"/>
</dbReference>
<evidence type="ECO:0000313" key="4">
    <source>
        <dbReference type="Proteomes" id="UP000011607"/>
    </source>
</evidence>
<protein>
    <submittedName>
        <fullName evidence="3">Methionyl-tRNA formyltransferase-like protein</fullName>
    </submittedName>
</protein>
<dbReference type="Gene3D" id="3.40.50.170">
    <property type="entry name" value="Formyl transferase, N-terminal domain"/>
    <property type="match status" value="1"/>
</dbReference>
<keyword evidence="4" id="KW-1185">Reference proteome</keyword>
<proteinExistence type="predicted"/>
<evidence type="ECO:0000256" key="1">
    <source>
        <dbReference type="SAM" id="MobiDB-lite"/>
    </source>
</evidence>
<reference evidence="3 4" key="1">
    <citation type="journal article" date="2014" name="PLoS Genet.">
        <title>Phylogenetically driven sequencing of extremely halophilic archaea reveals strategies for static and dynamic osmo-response.</title>
        <authorList>
            <person name="Becker E.A."/>
            <person name="Seitzer P.M."/>
            <person name="Tritt A."/>
            <person name="Larsen D."/>
            <person name="Krusor M."/>
            <person name="Yao A.I."/>
            <person name="Wu D."/>
            <person name="Madern D."/>
            <person name="Eisen J.A."/>
            <person name="Darling A.E."/>
            <person name="Facciotti M.T."/>
        </authorList>
    </citation>
    <scope>NUCLEOTIDE SEQUENCE [LARGE SCALE GENOMIC DNA]</scope>
    <source>
        <strain evidence="3 4">JCM 10879</strain>
    </source>
</reference>